<keyword evidence="3" id="KW-1185">Reference proteome</keyword>
<sequence length="40" mass="4236">MTMAGRWSIDPSDIDNATVTANGIYGLPPSGPDLRNDNSD</sequence>
<dbReference type="AlphaFoldDB" id="A0A1C6S9W5"/>
<gene>
    <name evidence="2" type="ORF">GA0070616_3269</name>
</gene>
<evidence type="ECO:0000313" key="2">
    <source>
        <dbReference type="EMBL" id="SCL26248.1"/>
    </source>
</evidence>
<reference evidence="2 3" key="1">
    <citation type="submission" date="2016-06" db="EMBL/GenBank/DDBJ databases">
        <authorList>
            <person name="Kjaerup R.B."/>
            <person name="Dalgaard T.S."/>
            <person name="Juul-Madsen H.R."/>
        </authorList>
    </citation>
    <scope>NUCLEOTIDE SEQUENCE [LARGE SCALE GENOMIC DNA]</scope>
    <source>
        <strain evidence="2 3">DSM 43818</strain>
    </source>
</reference>
<organism evidence="2 3">
    <name type="scientific">Micromonospora nigra</name>
    <dbReference type="NCBI Taxonomy" id="145857"/>
    <lineage>
        <taxon>Bacteria</taxon>
        <taxon>Bacillati</taxon>
        <taxon>Actinomycetota</taxon>
        <taxon>Actinomycetes</taxon>
        <taxon>Micromonosporales</taxon>
        <taxon>Micromonosporaceae</taxon>
        <taxon>Micromonospora</taxon>
    </lineage>
</organism>
<feature type="region of interest" description="Disordered" evidence="1">
    <location>
        <begin position="20"/>
        <end position="40"/>
    </location>
</feature>
<evidence type="ECO:0000313" key="3">
    <source>
        <dbReference type="Proteomes" id="UP000199699"/>
    </source>
</evidence>
<dbReference type="Proteomes" id="UP000199699">
    <property type="component" value="Unassembled WGS sequence"/>
</dbReference>
<dbReference type="STRING" id="145857.GA0070616_3269"/>
<proteinExistence type="predicted"/>
<name>A0A1C6S9W5_9ACTN</name>
<accession>A0A1C6S9W5</accession>
<dbReference type="EMBL" id="FMHT01000003">
    <property type="protein sequence ID" value="SCL26248.1"/>
    <property type="molecule type" value="Genomic_DNA"/>
</dbReference>
<evidence type="ECO:0000256" key="1">
    <source>
        <dbReference type="SAM" id="MobiDB-lite"/>
    </source>
</evidence>
<protein>
    <submittedName>
        <fullName evidence="2">Uncharacterized protein</fullName>
    </submittedName>
</protein>